<organism evidence="1 2">
    <name type="scientific">Cronobacter phage vB_CsaM_GAP32</name>
    <dbReference type="NCBI Taxonomy" id="1141136"/>
    <lineage>
        <taxon>Viruses</taxon>
        <taxon>Duplodnaviria</taxon>
        <taxon>Heunggongvirae</taxon>
        <taxon>Uroviricota</taxon>
        <taxon>Caudoviricetes</taxon>
        <taxon>Mimasvirus</taxon>
        <taxon>Mimasvirus GAP32</taxon>
    </lineage>
</organism>
<dbReference type="RefSeq" id="YP_006987136.1">
    <property type="nucleotide sequence ID" value="NC_019401.1"/>
</dbReference>
<dbReference type="OrthoDB" id="28643at10239"/>
<reference evidence="1 2" key="1">
    <citation type="journal article" date="2014" name="Virology">
        <title>Supersize me: Cronobacter sakazakii phage GAP32.</title>
        <authorList>
            <person name="Abbasifar R."/>
            <person name="Griffiths M.W."/>
            <person name="Sabour P.M."/>
            <person name="Ackermann H.-W."/>
            <person name="Vandersteegen K."/>
            <person name="Lavigne R."/>
            <person name="Noben J.-P."/>
            <person name="Villa A.A."/>
            <person name="Abbasifar A."/>
            <person name="Nash J.H.E."/>
            <person name="Kropinski A.M."/>
        </authorList>
    </citation>
    <scope>NUCLEOTIDE SEQUENCE [LARGE SCALE GENOMIC DNA]</scope>
    <source>
        <strain evidence="1">GAP-32</strain>
    </source>
</reference>
<evidence type="ECO:0000313" key="2">
    <source>
        <dbReference type="Proteomes" id="UP000000457"/>
    </source>
</evidence>
<evidence type="ECO:0000313" key="1">
    <source>
        <dbReference type="EMBL" id="AFC21481.1"/>
    </source>
</evidence>
<name>K4F5K9_9CAUD</name>
<protein>
    <submittedName>
        <fullName evidence="1">Uncharacterized protein</fullName>
    </submittedName>
</protein>
<dbReference type="EMBL" id="JN882285">
    <property type="protein sequence ID" value="AFC21481.1"/>
    <property type="molecule type" value="Genomic_DNA"/>
</dbReference>
<dbReference type="GeneID" id="13993771"/>
<dbReference type="Proteomes" id="UP000000457">
    <property type="component" value="Segment"/>
</dbReference>
<gene>
    <name evidence="1" type="ORF">GAP32_033</name>
</gene>
<accession>K4F5K9</accession>
<dbReference type="KEGG" id="vg:13993771"/>
<keyword evidence="2" id="KW-1185">Reference proteome</keyword>
<sequence>MKRIMLVGLMFACVSTVQAEMLTCTSSTLSFRNNDGSYSEKAGTKLTDISIEVQEQSITMYAGGLDRLEFWKDYNEYRNDSGKIVRNGSTFSMYTTIPTDTNNMQPIKVDYICK</sequence>
<proteinExistence type="predicted"/>